<sequence length="201" mass="22624">MERILLSLFFVLVFSNFVLGQDTSNLEKEEKTNPIIYIEGFGGPSVVKNFGVSGGVGLNYQLAESLFTFRYINSAGYRRKNDGPVIIAPSVYKSEDNVELALMYGRRWVKEHHSYSISAGISRNNLELESRDLDGIRTVSTIGFYGFPFEANYKRFYSKKRSNLIYNVLIPSVGFKLFGDIGKYTFVGVGVSVGFGLCKHY</sequence>
<gene>
    <name evidence="1" type="ORF">IW19_07235</name>
</gene>
<dbReference type="RefSeq" id="WP_035682630.1">
    <property type="nucleotide sequence ID" value="NZ_JPRL01000001.1"/>
</dbReference>
<dbReference type="EMBL" id="JPRL01000001">
    <property type="protein sequence ID" value="KFF05337.1"/>
    <property type="molecule type" value="Genomic_DNA"/>
</dbReference>
<organism evidence="1 2">
    <name type="scientific">Flavobacterium reichenbachii</name>
    <dbReference type="NCBI Taxonomy" id="362418"/>
    <lineage>
        <taxon>Bacteria</taxon>
        <taxon>Pseudomonadati</taxon>
        <taxon>Bacteroidota</taxon>
        <taxon>Flavobacteriia</taxon>
        <taxon>Flavobacteriales</taxon>
        <taxon>Flavobacteriaceae</taxon>
        <taxon>Flavobacterium</taxon>
    </lineage>
</organism>
<accession>A0A085ZLM3</accession>
<proteinExistence type="predicted"/>
<evidence type="ECO:0000313" key="1">
    <source>
        <dbReference type="EMBL" id="KFF05337.1"/>
    </source>
</evidence>
<name>A0A085ZLM3_9FLAO</name>
<dbReference type="Proteomes" id="UP000028715">
    <property type="component" value="Unassembled WGS sequence"/>
</dbReference>
<dbReference type="OrthoDB" id="796858at2"/>
<keyword evidence="2" id="KW-1185">Reference proteome</keyword>
<comment type="caution">
    <text evidence="1">The sequence shown here is derived from an EMBL/GenBank/DDBJ whole genome shotgun (WGS) entry which is preliminary data.</text>
</comment>
<reference evidence="1 2" key="1">
    <citation type="submission" date="2014-07" db="EMBL/GenBank/DDBJ databases">
        <title>Genome of Flavobacterium reichenbachii LMG 25512.</title>
        <authorList>
            <person name="Stropko S.J."/>
            <person name="Pipes S.E."/>
            <person name="Newman J.D."/>
        </authorList>
    </citation>
    <scope>NUCLEOTIDE SEQUENCE [LARGE SCALE GENOMIC DNA]</scope>
    <source>
        <strain evidence="1 2">LMG 25512</strain>
    </source>
</reference>
<evidence type="ECO:0000313" key="2">
    <source>
        <dbReference type="Proteomes" id="UP000028715"/>
    </source>
</evidence>
<evidence type="ECO:0008006" key="3">
    <source>
        <dbReference type="Google" id="ProtNLM"/>
    </source>
</evidence>
<dbReference type="eggNOG" id="ENOG5033MI3">
    <property type="taxonomic scope" value="Bacteria"/>
</dbReference>
<protein>
    <recommendedName>
        <fullName evidence="3">Outer membrane protein beta-barrel domain-containing protein</fullName>
    </recommendedName>
</protein>
<dbReference type="AlphaFoldDB" id="A0A085ZLM3"/>